<organism evidence="2 3">
    <name type="scientific">Hufsiella ginkgonis</name>
    <dbReference type="NCBI Taxonomy" id="2695274"/>
    <lineage>
        <taxon>Bacteria</taxon>
        <taxon>Pseudomonadati</taxon>
        <taxon>Bacteroidota</taxon>
        <taxon>Sphingobacteriia</taxon>
        <taxon>Sphingobacteriales</taxon>
        <taxon>Sphingobacteriaceae</taxon>
        <taxon>Hufsiella</taxon>
    </lineage>
</organism>
<feature type="transmembrane region" description="Helical" evidence="1">
    <location>
        <begin position="93"/>
        <end position="112"/>
    </location>
</feature>
<keyword evidence="1" id="KW-1133">Transmembrane helix</keyword>
<dbReference type="Proteomes" id="UP000451233">
    <property type="component" value="Unassembled WGS sequence"/>
</dbReference>
<keyword evidence="3" id="KW-1185">Reference proteome</keyword>
<accession>A0A7K1Y208</accession>
<dbReference type="RefSeq" id="WP_160907691.1">
    <property type="nucleotide sequence ID" value="NZ_WVHS01000003.1"/>
</dbReference>
<protein>
    <submittedName>
        <fullName evidence="2">Uncharacterized protein</fullName>
    </submittedName>
</protein>
<evidence type="ECO:0000256" key="1">
    <source>
        <dbReference type="SAM" id="Phobius"/>
    </source>
</evidence>
<keyword evidence="1" id="KW-0472">Membrane</keyword>
<name>A0A7K1Y208_9SPHI</name>
<sequence length="124" mass="13766">MKPISPKSHALIDYMLVGSLLTLPSLLRMNKNARKIYAAEALLLLPYVAFTRQPAAVKGLIPFKTHGKIDPFNIAQFALQTFFKPFRKTKTELVFNVAFTALAGLTVLLTDWDGRTTTLSSSKP</sequence>
<proteinExistence type="predicted"/>
<comment type="caution">
    <text evidence="2">The sequence shown here is derived from an EMBL/GenBank/DDBJ whole genome shotgun (WGS) entry which is preliminary data.</text>
</comment>
<feature type="transmembrane region" description="Helical" evidence="1">
    <location>
        <begin position="12"/>
        <end position="29"/>
    </location>
</feature>
<evidence type="ECO:0000313" key="3">
    <source>
        <dbReference type="Proteomes" id="UP000451233"/>
    </source>
</evidence>
<evidence type="ECO:0000313" key="2">
    <source>
        <dbReference type="EMBL" id="MXV16716.1"/>
    </source>
</evidence>
<dbReference type="EMBL" id="WVHS01000003">
    <property type="protein sequence ID" value="MXV16716.1"/>
    <property type="molecule type" value="Genomic_DNA"/>
</dbReference>
<gene>
    <name evidence="2" type="ORF">GS398_15550</name>
</gene>
<dbReference type="AlphaFoldDB" id="A0A7K1Y208"/>
<keyword evidence="1" id="KW-0812">Transmembrane</keyword>
<reference evidence="2 3" key="1">
    <citation type="submission" date="2019-11" db="EMBL/GenBank/DDBJ databases">
        <title>Pedobacter sp. HMF7056 Genome sequencing and assembly.</title>
        <authorList>
            <person name="Kang H."/>
            <person name="Kim H."/>
            <person name="Joh K."/>
        </authorList>
    </citation>
    <scope>NUCLEOTIDE SEQUENCE [LARGE SCALE GENOMIC DNA]</scope>
    <source>
        <strain evidence="2 3">HMF7056</strain>
    </source>
</reference>